<dbReference type="HOGENOM" id="CLU_1657802_0_0_9"/>
<gene>
    <name evidence="2" type="ORF">CLOHYLEM_05123</name>
</gene>
<evidence type="ECO:0000313" key="3">
    <source>
        <dbReference type="Proteomes" id="UP000004893"/>
    </source>
</evidence>
<dbReference type="eggNOG" id="ENOG5030G6S">
    <property type="taxonomic scope" value="Bacteria"/>
</dbReference>
<comment type="caution">
    <text evidence="2">The sequence shown here is derived from an EMBL/GenBank/DDBJ whole genome shotgun (WGS) entry which is preliminary data.</text>
</comment>
<evidence type="ECO:0000256" key="1">
    <source>
        <dbReference type="SAM" id="Phobius"/>
    </source>
</evidence>
<proteinExistence type="predicted"/>
<dbReference type="AlphaFoldDB" id="C0BZ84"/>
<dbReference type="EMBL" id="ABYI02000019">
    <property type="protein sequence ID" value="EEG74462.1"/>
    <property type="molecule type" value="Genomic_DNA"/>
</dbReference>
<keyword evidence="1" id="KW-0472">Membrane</keyword>
<keyword evidence="1" id="KW-0812">Transmembrane</keyword>
<evidence type="ECO:0000313" key="2">
    <source>
        <dbReference type="EMBL" id="EEG74462.1"/>
    </source>
</evidence>
<reference evidence="2" key="2">
    <citation type="submission" date="2013-06" db="EMBL/GenBank/DDBJ databases">
        <title>Draft genome sequence of Clostridium hylemonae (DSM 15053).</title>
        <authorList>
            <person name="Sudarsanam P."/>
            <person name="Ley R."/>
            <person name="Guruge J."/>
            <person name="Turnbaugh P.J."/>
            <person name="Mahowald M."/>
            <person name="Liep D."/>
            <person name="Gordon J."/>
        </authorList>
    </citation>
    <scope>NUCLEOTIDE SEQUENCE</scope>
    <source>
        <strain evidence="2">DSM 15053</strain>
    </source>
</reference>
<accession>C0BZ84</accession>
<keyword evidence="1" id="KW-1133">Transmembrane helix</keyword>
<dbReference type="Proteomes" id="UP000004893">
    <property type="component" value="Unassembled WGS sequence"/>
</dbReference>
<name>C0BZ84_9FIRM</name>
<dbReference type="STRING" id="553973.CLOHYLEM_05123"/>
<keyword evidence="3" id="KW-1185">Reference proteome</keyword>
<reference evidence="2" key="1">
    <citation type="submission" date="2009-02" db="EMBL/GenBank/DDBJ databases">
        <authorList>
            <person name="Fulton L."/>
            <person name="Clifton S."/>
            <person name="Fulton B."/>
            <person name="Xu J."/>
            <person name="Minx P."/>
            <person name="Pepin K.H."/>
            <person name="Johnson M."/>
            <person name="Bhonagiri V."/>
            <person name="Nash W.E."/>
            <person name="Mardis E.R."/>
            <person name="Wilson R.K."/>
        </authorList>
    </citation>
    <scope>NUCLEOTIDE SEQUENCE [LARGE SCALE GENOMIC DNA]</scope>
    <source>
        <strain evidence="2">DSM 15053</strain>
    </source>
</reference>
<organism evidence="2 3">
    <name type="scientific">[Clostridium] hylemonae DSM 15053</name>
    <dbReference type="NCBI Taxonomy" id="553973"/>
    <lineage>
        <taxon>Bacteria</taxon>
        <taxon>Bacillati</taxon>
        <taxon>Bacillota</taxon>
        <taxon>Clostridia</taxon>
        <taxon>Lachnospirales</taxon>
        <taxon>Lachnospiraceae</taxon>
    </lineage>
</organism>
<dbReference type="Gene3D" id="3.40.50.720">
    <property type="entry name" value="NAD(P)-binding Rossmann-like Domain"/>
    <property type="match status" value="1"/>
</dbReference>
<protein>
    <submittedName>
        <fullName evidence="2">Uncharacterized protein</fullName>
    </submittedName>
</protein>
<sequence>MLKVRKEGDDMLANILLGLIVLGGMAYGMYLMFRIDHFAQEERNLQKEEEEQEPLPRAVVFGSGSLRRQVEAWLSGRGVAAVYIEDVCVRENWENVQYIIALSGSDADNLSLCNLMRKMYGTGYLFSVCNDAENESVYKRFHIQILKADGKVEAQLGALLMGKEVSIA</sequence>
<dbReference type="RefSeq" id="WP_006442459.1">
    <property type="nucleotide sequence ID" value="NZ_GG657759.1"/>
</dbReference>
<feature type="transmembrane region" description="Helical" evidence="1">
    <location>
        <begin position="12"/>
        <end position="33"/>
    </location>
</feature>